<dbReference type="Proteomes" id="UP000054729">
    <property type="component" value="Unassembled WGS sequence"/>
</dbReference>
<dbReference type="InterPro" id="IPR009075">
    <property type="entry name" value="AcylCo_DH/oxidase_C"/>
</dbReference>
<dbReference type="InterPro" id="IPR009100">
    <property type="entry name" value="AcylCoA_DH/oxidase_NM_dom_sf"/>
</dbReference>
<dbReference type="InterPro" id="IPR046373">
    <property type="entry name" value="Acyl-CoA_Oxase/DH_mid-dom_sf"/>
</dbReference>
<dbReference type="GO" id="GO:0050660">
    <property type="term" value="F:flavin adenine dinucleotide binding"/>
    <property type="evidence" value="ECO:0007669"/>
    <property type="project" value="InterPro"/>
</dbReference>
<evidence type="ECO:0000313" key="9">
    <source>
        <dbReference type="Proteomes" id="UP000054729"/>
    </source>
</evidence>
<dbReference type="PATRIC" id="fig|66969.6.peg.2884"/>
<dbReference type="Pfam" id="PF00441">
    <property type="entry name" value="Acyl-CoA_dh_1"/>
    <property type="match status" value="1"/>
</dbReference>
<proteinExistence type="inferred from homology"/>
<keyword evidence="9" id="KW-1185">Reference proteome</keyword>
<comment type="similarity">
    <text evidence="2 5">Belongs to the acyl-CoA dehydrogenase family.</text>
</comment>
<dbReference type="PANTHER" id="PTHR43884">
    <property type="entry name" value="ACYL-COA DEHYDROGENASE"/>
    <property type="match status" value="1"/>
</dbReference>
<organism evidence="8 9">
    <name type="scientific">Legionella waltersii</name>
    <dbReference type="NCBI Taxonomy" id="66969"/>
    <lineage>
        <taxon>Bacteria</taxon>
        <taxon>Pseudomonadati</taxon>
        <taxon>Pseudomonadota</taxon>
        <taxon>Gammaproteobacteria</taxon>
        <taxon>Legionellales</taxon>
        <taxon>Legionellaceae</taxon>
        <taxon>Legionella</taxon>
    </lineage>
</organism>
<dbReference type="InterPro" id="IPR036250">
    <property type="entry name" value="AcylCo_DH-like_C"/>
</dbReference>
<dbReference type="EMBL" id="LNZB01000060">
    <property type="protein sequence ID" value="KTD74625.1"/>
    <property type="molecule type" value="Genomic_DNA"/>
</dbReference>
<dbReference type="OrthoDB" id="3666321at2"/>
<dbReference type="SUPFAM" id="SSF56645">
    <property type="entry name" value="Acyl-CoA dehydrogenase NM domain-like"/>
    <property type="match status" value="1"/>
</dbReference>
<dbReference type="Gene3D" id="2.40.110.10">
    <property type="entry name" value="Butyryl-CoA Dehydrogenase, subunit A, domain 2"/>
    <property type="match status" value="1"/>
</dbReference>
<comment type="caution">
    <text evidence="8">The sequence shown here is derived from an EMBL/GenBank/DDBJ whole genome shotgun (WGS) entry which is preliminary data.</text>
</comment>
<feature type="domain" description="Acyl-CoA oxidase/dehydrogenase middle" evidence="7">
    <location>
        <begin position="125"/>
        <end position="221"/>
    </location>
</feature>
<dbReference type="SUPFAM" id="SSF47203">
    <property type="entry name" value="Acyl-CoA dehydrogenase C-terminal domain-like"/>
    <property type="match status" value="1"/>
</dbReference>
<dbReference type="STRING" id="66969.Lwal_2666"/>
<dbReference type="InterPro" id="IPR006091">
    <property type="entry name" value="Acyl-CoA_Oxase/DH_mid-dom"/>
</dbReference>
<gene>
    <name evidence="8" type="ORF">Lwal_2666</name>
</gene>
<evidence type="ECO:0000256" key="4">
    <source>
        <dbReference type="ARBA" id="ARBA00022827"/>
    </source>
</evidence>
<dbReference type="GO" id="GO:0003995">
    <property type="term" value="F:acyl-CoA dehydrogenase activity"/>
    <property type="evidence" value="ECO:0007669"/>
    <property type="project" value="TreeGrafter"/>
</dbReference>
<evidence type="ECO:0000313" key="8">
    <source>
        <dbReference type="EMBL" id="KTD74625.1"/>
    </source>
</evidence>
<accession>A0A0W0ZZU5</accession>
<evidence type="ECO:0000259" key="7">
    <source>
        <dbReference type="Pfam" id="PF02770"/>
    </source>
</evidence>
<dbReference type="Gene3D" id="1.20.140.10">
    <property type="entry name" value="Butyryl-CoA Dehydrogenase, subunit A, domain 3"/>
    <property type="match status" value="1"/>
</dbReference>
<evidence type="ECO:0000259" key="6">
    <source>
        <dbReference type="Pfam" id="PF00441"/>
    </source>
</evidence>
<evidence type="ECO:0000256" key="2">
    <source>
        <dbReference type="ARBA" id="ARBA00009347"/>
    </source>
</evidence>
<sequence length="562" mass="63050">MPPNQKWVLLLESLENTLGSPHDKQSPVNFEQSLDYDEHEALPWSQVELIQKWGFMDYLIPENLGGKLHGLDDLYGLTKLIARRDITTAIALGLSFLAALPTWLAGSKKQKEQLAGRLRQGEIGAFALTEEEHGSDLTANEVTAISNEQGWVLSGEKWCINFATLGHSVTVLCRTHEKAGLRGFSLFYFDKSNINQGFSPTPKLPTHGVRGLDISGFCLDKLLVQNDALIGKEGKGLEIIYKTFQVSRTLCASLSVGGADTALRLALSFSLKRQLYNKRAYDLPVVKQKLSELFVTTLITDCISLVVARASTVAPEYMSLWSAVIKYFVPKTTSEIVENCAIILGARAYLRSTEWGIFQKIRRDIQIVGLFDGSSQVNLSIITGHLLAQAELRDKSTLKKPMDMDQLFNLEKECPAFEGDQFSLFTTKEDLVLSGIKQLQSQPLNNLIHQVVSELKMLDAHLLGLRDAKAYEPRSIEAFDLADKYCRLFAASCCLQFWFYNQKALSQELQNTEWLHLAVALLLKNTAKGFHDEQIHEKMSDVLLSYFQDNKLFSVCSVRIKE</sequence>
<protein>
    <submittedName>
        <fullName evidence="8">Isovaleryl CoA dehydrogenase</fullName>
    </submittedName>
</protein>
<dbReference type="InterPro" id="IPR037069">
    <property type="entry name" value="AcylCoA_DH/ox_N_sf"/>
</dbReference>
<dbReference type="PANTHER" id="PTHR43884:SF19">
    <property type="entry name" value="ACYL-COA DEHYDROGENASE FADE4-RELATED"/>
    <property type="match status" value="1"/>
</dbReference>
<keyword evidence="4 5" id="KW-0274">FAD</keyword>
<evidence type="ECO:0000256" key="5">
    <source>
        <dbReference type="RuleBase" id="RU362125"/>
    </source>
</evidence>
<name>A0A0W0ZZU5_9GAMM</name>
<reference evidence="8 9" key="1">
    <citation type="submission" date="2015-11" db="EMBL/GenBank/DDBJ databases">
        <title>Genomic analysis of 38 Legionella species identifies large and diverse effector repertoires.</title>
        <authorList>
            <person name="Burstein D."/>
            <person name="Amaro F."/>
            <person name="Zusman T."/>
            <person name="Lifshitz Z."/>
            <person name="Cohen O."/>
            <person name="Gilbert J.A."/>
            <person name="Pupko T."/>
            <person name="Shuman H.A."/>
            <person name="Segal G."/>
        </authorList>
    </citation>
    <scope>NUCLEOTIDE SEQUENCE [LARGE SCALE GENOMIC DNA]</scope>
    <source>
        <strain evidence="8 9">ATCC 51914</strain>
    </source>
</reference>
<evidence type="ECO:0000256" key="1">
    <source>
        <dbReference type="ARBA" id="ARBA00001974"/>
    </source>
</evidence>
<dbReference type="Gene3D" id="1.10.540.10">
    <property type="entry name" value="Acyl-CoA dehydrogenase/oxidase, N-terminal domain"/>
    <property type="match status" value="1"/>
</dbReference>
<feature type="domain" description="Acyl-CoA dehydrogenase/oxidase C-terminal" evidence="6">
    <location>
        <begin position="234"/>
        <end position="386"/>
    </location>
</feature>
<dbReference type="AlphaFoldDB" id="A0A0W0ZZU5"/>
<dbReference type="RefSeq" id="WP_058481300.1">
    <property type="nucleotide sequence ID" value="NZ_CAAAIQ010000032.1"/>
</dbReference>
<evidence type="ECO:0000256" key="3">
    <source>
        <dbReference type="ARBA" id="ARBA00022630"/>
    </source>
</evidence>
<dbReference type="Pfam" id="PF02770">
    <property type="entry name" value="Acyl-CoA_dh_M"/>
    <property type="match status" value="1"/>
</dbReference>
<keyword evidence="3 5" id="KW-0285">Flavoprotein</keyword>
<keyword evidence="5" id="KW-0560">Oxidoreductase</keyword>
<dbReference type="GO" id="GO:0005886">
    <property type="term" value="C:plasma membrane"/>
    <property type="evidence" value="ECO:0007669"/>
    <property type="project" value="TreeGrafter"/>
</dbReference>
<comment type="cofactor">
    <cofactor evidence="1 5">
        <name>FAD</name>
        <dbReference type="ChEBI" id="CHEBI:57692"/>
    </cofactor>
</comment>
<dbReference type="CDD" id="cd00567">
    <property type="entry name" value="ACAD"/>
    <property type="match status" value="1"/>
</dbReference>